<sequence>MSDDATTTAADASAFVLEGDGSDLDAVTKWITGVRRHLHQYPELSLHEEKTSSFVFSLLEQLGLKPRRMAQYGVVADIPGQVDKPFVALRADLDALPVTEETGLPFASKIPGVMHACGHDGHTSMLLGAAAILLSQVKAGNKPKLPVRLVFQPAEENVAGAKAMVAAGVLEDVAAIFGGHIDRSYPVGTIIVHDGCVNASADLIDITFTGKSCHAARPHEGVDTIVMASSFVMKLQHIVARAVDPSEPAVVTIGKMTAGTAFNIVAGSAHLLGTIRATRVETRDAIRERVRRLAESVAHGYGGTVDVAFRDSVPPVINTSSLYPLAQDAARAATAGCGEDASVRPLPKANLGGEDFAEYLQHVPGFFVRYGAGFPGEPNYSAHTAKWDFNEDCMIIGSQYLAQTAVLAGAKLANQ</sequence>
<evidence type="ECO:0000313" key="5">
    <source>
        <dbReference type="EMBL" id="EGD80551.1"/>
    </source>
</evidence>
<feature type="binding site" evidence="3">
    <location>
        <position position="383"/>
    </location>
    <ligand>
        <name>Mn(2+)</name>
        <dbReference type="ChEBI" id="CHEBI:29035"/>
        <label>2</label>
    </ligand>
</feature>
<dbReference type="AlphaFoldDB" id="F2U0X7"/>
<dbReference type="Proteomes" id="UP000007799">
    <property type="component" value="Unassembled WGS sequence"/>
</dbReference>
<dbReference type="InParanoid" id="F2U0X7"/>
<dbReference type="RefSeq" id="XP_004997112.1">
    <property type="nucleotide sequence ID" value="XM_004997055.1"/>
</dbReference>
<evidence type="ECO:0000313" key="6">
    <source>
        <dbReference type="Proteomes" id="UP000007799"/>
    </source>
</evidence>
<comment type="cofactor">
    <cofactor evidence="3">
        <name>Mn(2+)</name>
        <dbReference type="ChEBI" id="CHEBI:29035"/>
    </cofactor>
    <text evidence="3">The Mn(2+) ion enhances activity.</text>
</comment>
<dbReference type="OrthoDB" id="6119954at2759"/>
<keyword evidence="2 5" id="KW-0378">Hydrolase</keyword>
<feature type="binding site" evidence="3">
    <location>
        <position position="156"/>
    </location>
    <ligand>
        <name>Mn(2+)</name>
        <dbReference type="ChEBI" id="CHEBI:29035"/>
        <label>2</label>
    </ligand>
</feature>
<dbReference type="KEGG" id="sre:PTSG_01142"/>
<evidence type="ECO:0000259" key="4">
    <source>
        <dbReference type="Pfam" id="PF07687"/>
    </source>
</evidence>
<dbReference type="InterPro" id="IPR011650">
    <property type="entry name" value="Peptidase_M20_dimer"/>
</dbReference>
<dbReference type="GO" id="GO:0016787">
    <property type="term" value="F:hydrolase activity"/>
    <property type="evidence" value="ECO:0007669"/>
    <property type="project" value="UniProtKB-KW"/>
</dbReference>
<dbReference type="OMA" id="ITSACDR"/>
<protein>
    <submittedName>
        <fullName evidence="5">Amidohydrolase</fullName>
    </submittedName>
</protein>
<dbReference type="Pfam" id="PF07687">
    <property type="entry name" value="M20_dimer"/>
    <property type="match status" value="1"/>
</dbReference>
<keyword evidence="6" id="KW-1185">Reference proteome</keyword>
<comment type="similarity">
    <text evidence="1">Belongs to the peptidase M20 family.</text>
</comment>
<dbReference type="Gene3D" id="3.40.630.10">
    <property type="entry name" value="Zn peptidases"/>
    <property type="match status" value="1"/>
</dbReference>
<dbReference type="SUPFAM" id="SSF53187">
    <property type="entry name" value="Zn-dependent exopeptidases"/>
    <property type="match status" value="1"/>
</dbReference>
<dbReference type="InterPro" id="IPR036264">
    <property type="entry name" value="Bact_exopeptidase_dim_dom"/>
</dbReference>
<dbReference type="GeneID" id="16077707"/>
<dbReference type="PIRSF" id="PIRSF005962">
    <property type="entry name" value="Pept_M20D_amidohydro"/>
    <property type="match status" value="1"/>
</dbReference>
<dbReference type="CDD" id="cd03886">
    <property type="entry name" value="M20_Acy1"/>
    <property type="match status" value="1"/>
</dbReference>
<accession>F2U0X7</accession>
<reference evidence="5" key="1">
    <citation type="submission" date="2009-08" db="EMBL/GenBank/DDBJ databases">
        <title>Annotation of Salpingoeca rosetta.</title>
        <authorList>
            <consortium name="The Broad Institute Genome Sequencing Platform"/>
            <person name="Russ C."/>
            <person name="Cuomo C."/>
            <person name="Burger G."/>
            <person name="Gray M.W."/>
            <person name="Holland P.W.H."/>
            <person name="King N."/>
            <person name="Lang F.B.F."/>
            <person name="Roger A.J."/>
            <person name="Ruiz-Trillo I."/>
            <person name="Young S.K."/>
            <person name="Zeng Q."/>
            <person name="Gargeya S."/>
            <person name="Alvarado L."/>
            <person name="Berlin A."/>
            <person name="Chapman S.B."/>
            <person name="Chen Z."/>
            <person name="Freedman E."/>
            <person name="Gellesch M."/>
            <person name="Goldberg J."/>
            <person name="Griggs A."/>
            <person name="Gujja S."/>
            <person name="Heilman E."/>
            <person name="Heiman D."/>
            <person name="Howarth C."/>
            <person name="Mehta T."/>
            <person name="Neiman D."/>
            <person name="Pearson M."/>
            <person name="Roberts A."/>
            <person name="Saif S."/>
            <person name="Shea T."/>
            <person name="Shenoy N."/>
            <person name="Sisk P."/>
            <person name="Stolte C."/>
            <person name="Sykes S."/>
            <person name="White J."/>
            <person name="Yandava C."/>
            <person name="Haas B."/>
            <person name="Nusbaum C."/>
            <person name="Birren B."/>
        </authorList>
    </citation>
    <scope>NUCLEOTIDE SEQUENCE [LARGE SCALE GENOMIC DNA]</scope>
    <source>
        <strain evidence="5">ATCC 50818</strain>
    </source>
</reference>
<dbReference type="GO" id="GO:0046872">
    <property type="term" value="F:metal ion binding"/>
    <property type="evidence" value="ECO:0007669"/>
    <property type="project" value="UniProtKB-KW"/>
</dbReference>
<keyword evidence="3" id="KW-0464">Manganese</keyword>
<feature type="binding site" evidence="3">
    <location>
        <position position="119"/>
    </location>
    <ligand>
        <name>Mn(2+)</name>
        <dbReference type="ChEBI" id="CHEBI:29035"/>
        <label>2</label>
    </ligand>
</feature>
<name>F2U0X7_SALR5</name>
<feature type="binding site" evidence="3">
    <location>
        <position position="117"/>
    </location>
    <ligand>
        <name>Mn(2+)</name>
        <dbReference type="ChEBI" id="CHEBI:29035"/>
        <label>2</label>
    </ligand>
</feature>
<dbReference type="SUPFAM" id="SSF55031">
    <property type="entry name" value="Bacterial exopeptidase dimerisation domain"/>
    <property type="match status" value="1"/>
</dbReference>
<feature type="domain" description="Peptidase M20 dimerisation" evidence="4">
    <location>
        <begin position="205"/>
        <end position="299"/>
    </location>
</feature>
<dbReference type="Pfam" id="PF01546">
    <property type="entry name" value="Peptidase_M20"/>
    <property type="match status" value="1"/>
</dbReference>
<dbReference type="InterPro" id="IPR002933">
    <property type="entry name" value="Peptidase_M20"/>
</dbReference>
<dbReference type="NCBIfam" id="TIGR01891">
    <property type="entry name" value="amidohydrolases"/>
    <property type="match status" value="1"/>
</dbReference>
<dbReference type="PANTHER" id="PTHR11014:SF63">
    <property type="entry name" value="METALLOPEPTIDASE, PUTATIVE (AFU_ORTHOLOGUE AFUA_6G09600)-RELATED"/>
    <property type="match status" value="1"/>
</dbReference>
<evidence type="ECO:0000256" key="2">
    <source>
        <dbReference type="ARBA" id="ARBA00022801"/>
    </source>
</evidence>
<evidence type="ECO:0000256" key="3">
    <source>
        <dbReference type="PIRSR" id="PIRSR005962-1"/>
    </source>
</evidence>
<organism evidence="6">
    <name type="scientific">Salpingoeca rosetta (strain ATCC 50818 / BSB-021)</name>
    <dbReference type="NCBI Taxonomy" id="946362"/>
    <lineage>
        <taxon>Eukaryota</taxon>
        <taxon>Choanoflagellata</taxon>
        <taxon>Craspedida</taxon>
        <taxon>Salpingoecidae</taxon>
        <taxon>Salpingoeca</taxon>
    </lineage>
</organism>
<dbReference type="PANTHER" id="PTHR11014">
    <property type="entry name" value="PEPTIDASE M20 FAMILY MEMBER"/>
    <property type="match status" value="1"/>
</dbReference>
<dbReference type="EMBL" id="GL832958">
    <property type="protein sequence ID" value="EGD80551.1"/>
    <property type="molecule type" value="Genomic_DNA"/>
</dbReference>
<gene>
    <name evidence="5" type="ORF">PTSG_01142</name>
</gene>
<feature type="binding site" evidence="3">
    <location>
        <position position="180"/>
    </location>
    <ligand>
        <name>Mn(2+)</name>
        <dbReference type="ChEBI" id="CHEBI:29035"/>
        <label>2</label>
    </ligand>
</feature>
<dbReference type="STRING" id="946362.F2U0X7"/>
<evidence type="ECO:0000256" key="1">
    <source>
        <dbReference type="ARBA" id="ARBA00006153"/>
    </source>
</evidence>
<dbReference type="Gene3D" id="3.30.70.360">
    <property type="match status" value="1"/>
</dbReference>
<keyword evidence="3" id="KW-0479">Metal-binding</keyword>
<proteinExistence type="inferred from homology"/>
<dbReference type="eggNOG" id="ENOG502QQEM">
    <property type="taxonomic scope" value="Eukaryota"/>
</dbReference>
<dbReference type="FunFam" id="3.30.70.360:FF:000001">
    <property type="entry name" value="N-acetyldiaminopimelate deacetylase"/>
    <property type="match status" value="1"/>
</dbReference>
<dbReference type="InterPro" id="IPR017439">
    <property type="entry name" value="Amidohydrolase"/>
</dbReference>